<dbReference type="OrthoDB" id="5787578at2759"/>
<keyword evidence="2" id="KW-1185">Reference proteome</keyword>
<dbReference type="AlphaFoldDB" id="A0A2G5UTS2"/>
<protein>
    <recommendedName>
        <fullName evidence="3">Serpin domain-containing protein</fullName>
    </recommendedName>
</protein>
<organism evidence="1 2">
    <name type="scientific">Caenorhabditis nigoni</name>
    <dbReference type="NCBI Taxonomy" id="1611254"/>
    <lineage>
        <taxon>Eukaryota</taxon>
        <taxon>Metazoa</taxon>
        <taxon>Ecdysozoa</taxon>
        <taxon>Nematoda</taxon>
        <taxon>Chromadorea</taxon>
        <taxon>Rhabditida</taxon>
        <taxon>Rhabditina</taxon>
        <taxon>Rhabditomorpha</taxon>
        <taxon>Rhabditoidea</taxon>
        <taxon>Rhabditidae</taxon>
        <taxon>Peloderinae</taxon>
        <taxon>Caenorhabditis</taxon>
    </lineage>
</organism>
<dbReference type="EMBL" id="PDUG01000003">
    <property type="protein sequence ID" value="PIC42937.1"/>
    <property type="molecule type" value="Genomic_DNA"/>
</dbReference>
<reference evidence="2" key="1">
    <citation type="submission" date="2017-10" db="EMBL/GenBank/DDBJ databases">
        <title>Rapid genome shrinkage in a self-fertile nematode reveals novel sperm competition proteins.</title>
        <authorList>
            <person name="Yin D."/>
            <person name="Schwarz E.M."/>
            <person name="Thomas C.G."/>
            <person name="Felde R.L."/>
            <person name="Korf I.F."/>
            <person name="Cutter A.D."/>
            <person name="Schartner C.M."/>
            <person name="Ralston E.J."/>
            <person name="Meyer B.J."/>
            <person name="Haag E.S."/>
        </authorList>
    </citation>
    <scope>NUCLEOTIDE SEQUENCE [LARGE SCALE GENOMIC DNA]</scope>
    <source>
        <strain evidence="2">JU1422</strain>
    </source>
</reference>
<evidence type="ECO:0000313" key="2">
    <source>
        <dbReference type="Proteomes" id="UP000230233"/>
    </source>
</evidence>
<sequence length="478" mass="55273">MSKAEELQPISESFKDFGTTDLSHASLSIRKWMKIGYRLYGNMLDNSDYSFFLSFPHFISQLSFLMSICQEKTTGLRTEFGWSSTSGELALQVQHKNLMEITQNFMKTWKNELNQSSKPGHIKTARRVLCHPTCAVSFHLKTLECLRRYFVELKLFEGAEEHRAWISENLEKNFERQTVVNVWDEESLNDDVDSVDMETKPAEEGNNAVELAKKSPILMWISYANVAIRPDIFDVKFLYTLKDTVYFRVAATPNLAIRERESEMPWHSIVLPCVKPDLCFVLIYNFSRNLCSYEELRVHIDEQFQFAPCIVRKCERKLSETTPMVERRKENIYFPYWGESDFHPNRFAERLQKIVDIDETFTEGGFGDLAFPSAIPSSGGSMYKVGHLQNFSILNFHNSPSTRIPAEDCNADATTKRNIQESEDNEIVPYPFCAILWDTNRHVPVYMGKITGKNPSKNTEPAKGGLWKWLSRHLKPKS</sequence>
<name>A0A2G5UTS2_9PELO</name>
<comment type="caution">
    <text evidence="1">The sequence shown here is derived from an EMBL/GenBank/DDBJ whole genome shotgun (WGS) entry which is preliminary data.</text>
</comment>
<accession>A0A2G5UTS2</accession>
<dbReference type="Proteomes" id="UP000230233">
    <property type="component" value="Chromosome III"/>
</dbReference>
<proteinExistence type="predicted"/>
<gene>
    <name evidence="1" type="primary">Cni-Y66A7A.4</name>
    <name evidence="1" type="synonym">Cnig_chr_III.g9850</name>
    <name evidence="1" type="ORF">B9Z55_009850</name>
</gene>
<evidence type="ECO:0008006" key="3">
    <source>
        <dbReference type="Google" id="ProtNLM"/>
    </source>
</evidence>
<evidence type="ECO:0000313" key="1">
    <source>
        <dbReference type="EMBL" id="PIC42937.1"/>
    </source>
</evidence>